<name>A0A837DV73_9LACO</name>
<feature type="transmembrane region" description="Helical" evidence="6">
    <location>
        <begin position="88"/>
        <end position="106"/>
    </location>
</feature>
<evidence type="ECO:0000259" key="7">
    <source>
        <dbReference type="Pfam" id="PF10035"/>
    </source>
</evidence>
<feature type="transmembrane region" description="Helical" evidence="6">
    <location>
        <begin position="20"/>
        <end position="39"/>
    </location>
</feature>
<dbReference type="PANTHER" id="PTHR33545">
    <property type="entry name" value="UPF0750 MEMBRANE PROTEIN YITT-RELATED"/>
    <property type="match status" value="1"/>
</dbReference>
<feature type="domain" description="DUF2179" evidence="7">
    <location>
        <begin position="235"/>
        <end position="289"/>
    </location>
</feature>
<evidence type="ECO:0000256" key="3">
    <source>
        <dbReference type="ARBA" id="ARBA00022692"/>
    </source>
</evidence>
<keyword evidence="3 6" id="KW-0812">Transmembrane</keyword>
<keyword evidence="4 6" id="KW-1133">Transmembrane helix</keyword>
<protein>
    <submittedName>
        <fullName evidence="8">YitT family protein</fullName>
    </submittedName>
</protein>
<dbReference type="AlphaFoldDB" id="A0A837DV73"/>
<feature type="transmembrane region" description="Helical" evidence="6">
    <location>
        <begin position="164"/>
        <end position="182"/>
    </location>
</feature>
<dbReference type="InterPro" id="IPR019264">
    <property type="entry name" value="DUF2179"/>
</dbReference>
<evidence type="ECO:0000256" key="4">
    <source>
        <dbReference type="ARBA" id="ARBA00022989"/>
    </source>
</evidence>
<keyword evidence="2" id="KW-1003">Cell membrane</keyword>
<reference evidence="8 9" key="1">
    <citation type="journal article" date="2015" name="BMC Microbiol.">
        <title>Lactobacillus ruminis strains cluster according to their mammalian gut source.</title>
        <authorList>
            <person name="O' Donnell M.M."/>
            <person name="Harris H.M."/>
            <person name="Lynch D.B."/>
            <person name="Ross R.P."/>
            <person name="O'Toole P.W."/>
        </authorList>
    </citation>
    <scope>NUCLEOTIDE SEQUENCE [LARGE SCALE GENOMIC DNA]</scope>
    <source>
        <strain evidence="8 9">DPC 6832</strain>
    </source>
</reference>
<feature type="transmembrane region" description="Helical" evidence="6">
    <location>
        <begin position="121"/>
        <end position="143"/>
    </location>
</feature>
<organism evidence="8 9">
    <name type="scientific">Ligilactobacillus ruminis DPC 6832</name>
    <dbReference type="NCBI Taxonomy" id="1402208"/>
    <lineage>
        <taxon>Bacteria</taxon>
        <taxon>Bacillati</taxon>
        <taxon>Bacillota</taxon>
        <taxon>Bacilli</taxon>
        <taxon>Lactobacillales</taxon>
        <taxon>Lactobacillaceae</taxon>
        <taxon>Ligilactobacillus</taxon>
    </lineage>
</organism>
<comment type="caution">
    <text evidence="8">The sequence shown here is derived from an EMBL/GenBank/DDBJ whole genome shotgun (WGS) entry which is preliminary data.</text>
</comment>
<dbReference type="GO" id="GO:0005886">
    <property type="term" value="C:plasma membrane"/>
    <property type="evidence" value="ECO:0007669"/>
    <property type="project" value="UniProtKB-SubCell"/>
</dbReference>
<evidence type="ECO:0000256" key="5">
    <source>
        <dbReference type="ARBA" id="ARBA00023136"/>
    </source>
</evidence>
<dbReference type="PANTHER" id="PTHR33545:SF10">
    <property type="entry name" value="UPF0750 MEMBRANE PROTEIN YPJC"/>
    <property type="match status" value="1"/>
</dbReference>
<keyword evidence="5 6" id="KW-0472">Membrane</keyword>
<dbReference type="InterPro" id="IPR015867">
    <property type="entry name" value="N-reg_PII/ATP_PRibTrfase_C"/>
</dbReference>
<dbReference type="PIRSF" id="PIRSF006483">
    <property type="entry name" value="Membrane_protein_YitT"/>
    <property type="match status" value="1"/>
</dbReference>
<evidence type="ECO:0000313" key="8">
    <source>
        <dbReference type="EMBL" id="KIC04155.1"/>
    </source>
</evidence>
<dbReference type="Pfam" id="PF02588">
    <property type="entry name" value="YitT_membrane"/>
    <property type="match status" value="1"/>
</dbReference>
<evidence type="ECO:0000256" key="6">
    <source>
        <dbReference type="SAM" id="Phobius"/>
    </source>
</evidence>
<comment type="subcellular location">
    <subcellularLocation>
        <location evidence="1">Cell membrane</location>
        <topology evidence="1">Multi-pass membrane protein</topology>
    </subcellularLocation>
</comment>
<dbReference type="EMBL" id="AWYA01000128">
    <property type="protein sequence ID" value="KIC04155.1"/>
    <property type="molecule type" value="Genomic_DNA"/>
</dbReference>
<evidence type="ECO:0000313" key="9">
    <source>
        <dbReference type="Proteomes" id="UP000031011"/>
    </source>
</evidence>
<feature type="transmembrane region" description="Helical" evidence="6">
    <location>
        <begin position="59"/>
        <end position="81"/>
    </location>
</feature>
<dbReference type="InterPro" id="IPR003740">
    <property type="entry name" value="YitT"/>
</dbReference>
<proteinExistence type="predicted"/>
<sequence length="303" mass="33320">MLSSSYYGGVIVNKDKIHALDFLMIALGCAFYGYGLVNVNIANNLAEGGVTGVTLIIRYWLHIDPAYTTVLINVPLILIGYRYLGKKSLLYTVYGTLSLSFFIWLWQRVSLPVNLNVQHDMFLAGILAGFFGGLGSGLIYRFGGTTGGTDVVARILEKQKGISMGKTLLSLDVLVLTLSLSYLNLRQMMYTLLASYVFSKIVDFIQEGSYSARGLIIISPKSDAIANELMRQLDRGVSFIKAEGGYSGQDKKAIYSVISSTELTIAKRIIETIDSSAFISIIDVNEVLGEGFTYEKKPTKFSK</sequence>
<dbReference type="Pfam" id="PF10035">
    <property type="entry name" value="DUF2179"/>
    <property type="match status" value="1"/>
</dbReference>
<dbReference type="Gene3D" id="3.30.70.120">
    <property type="match status" value="1"/>
</dbReference>
<evidence type="ECO:0000256" key="2">
    <source>
        <dbReference type="ARBA" id="ARBA00022475"/>
    </source>
</evidence>
<gene>
    <name evidence="8" type="ORF">LRN_0880</name>
</gene>
<evidence type="ECO:0000256" key="1">
    <source>
        <dbReference type="ARBA" id="ARBA00004651"/>
    </source>
</evidence>
<accession>A0A837DV73</accession>
<dbReference type="CDD" id="cd16380">
    <property type="entry name" value="YitT_C"/>
    <property type="match status" value="1"/>
</dbReference>
<dbReference type="Proteomes" id="UP000031011">
    <property type="component" value="Unassembled WGS sequence"/>
</dbReference>
<dbReference type="InterPro" id="IPR051461">
    <property type="entry name" value="UPF0750_membrane"/>
</dbReference>